<sequence length="113" mass="11281">MREVMSRRLSIVAIFAMTCAFLIAAGTATASAAAVPAGRAVPAAASAAPSDGVAEVTPAVAGEVKPGRGMMLGFRETRRLGAAATAGVSLLVSFLPAPVRALGEALADGLHHR</sequence>
<feature type="signal peptide" evidence="1">
    <location>
        <begin position="1"/>
        <end position="24"/>
    </location>
</feature>
<evidence type="ECO:0000256" key="1">
    <source>
        <dbReference type="SAM" id="SignalP"/>
    </source>
</evidence>
<name>A0A1G9YGW7_9ACTN</name>
<proteinExistence type="predicted"/>
<dbReference type="AlphaFoldDB" id="A0A1G9YGW7"/>
<feature type="chain" id="PRO_5039229480" evidence="1">
    <location>
        <begin position="25"/>
        <end position="113"/>
    </location>
</feature>
<organism evidence="2 3">
    <name type="scientific">Actinacidiphila guanduensis</name>
    <dbReference type="NCBI Taxonomy" id="310781"/>
    <lineage>
        <taxon>Bacteria</taxon>
        <taxon>Bacillati</taxon>
        <taxon>Actinomycetota</taxon>
        <taxon>Actinomycetes</taxon>
        <taxon>Kitasatosporales</taxon>
        <taxon>Streptomycetaceae</taxon>
        <taxon>Actinacidiphila</taxon>
    </lineage>
</organism>
<dbReference type="EMBL" id="FNIE01000002">
    <property type="protein sequence ID" value="SDN07765.1"/>
    <property type="molecule type" value="Genomic_DNA"/>
</dbReference>
<keyword evidence="1" id="KW-0732">Signal</keyword>
<evidence type="ECO:0000313" key="3">
    <source>
        <dbReference type="Proteomes" id="UP000199341"/>
    </source>
</evidence>
<reference evidence="2 3" key="1">
    <citation type="submission" date="2016-10" db="EMBL/GenBank/DDBJ databases">
        <authorList>
            <person name="de Groot N.N."/>
        </authorList>
    </citation>
    <scope>NUCLEOTIDE SEQUENCE [LARGE SCALE GENOMIC DNA]</scope>
    <source>
        <strain evidence="2 3">CGMCC 4.2022</strain>
    </source>
</reference>
<gene>
    <name evidence="2" type="ORF">SAMN05216259_102538</name>
</gene>
<dbReference type="Proteomes" id="UP000199341">
    <property type="component" value="Unassembled WGS sequence"/>
</dbReference>
<evidence type="ECO:0000313" key="2">
    <source>
        <dbReference type="EMBL" id="SDN07765.1"/>
    </source>
</evidence>
<keyword evidence="3" id="KW-1185">Reference proteome</keyword>
<accession>A0A1G9YGW7</accession>
<protein>
    <submittedName>
        <fullName evidence="2">Uncharacterized protein</fullName>
    </submittedName>
</protein>